<protein>
    <submittedName>
        <fullName evidence="2">Gag protein</fullName>
    </submittedName>
</protein>
<dbReference type="AlphaFoldDB" id="A0A0N4W9M8"/>
<sequence>LGFGWNCKKNGNRLIVRSFRRLRKRDAERNSKSSTPVGDPAAKQPRLDEENPAQLKVAEKSSRKYVHSTYEKTGASSGAAGSSKSNTKAGSAQNLNPWIHPPTHPRSRPSPFPFLLPVRGEGQSGSASFQNQRYMQGNTHEEQMRCGRTDALTNRKGGSEVSPWTRPGNQPENVDKLVSLIRKATQELRTRSPFETNRKTEKMELGSFMGAVLSSMDRKVCGGEPSY</sequence>
<feature type="compositionally biased region" description="Pro residues" evidence="1">
    <location>
        <begin position="99"/>
        <end position="111"/>
    </location>
</feature>
<proteinExistence type="predicted"/>
<evidence type="ECO:0000256" key="1">
    <source>
        <dbReference type="SAM" id="MobiDB-lite"/>
    </source>
</evidence>
<evidence type="ECO:0000313" key="2">
    <source>
        <dbReference type="WBParaSite" id="HPLM_0000701601-mRNA-1"/>
    </source>
</evidence>
<dbReference type="WBParaSite" id="HPLM_0000701601-mRNA-1">
    <property type="protein sequence ID" value="HPLM_0000701601-mRNA-1"/>
    <property type="gene ID" value="HPLM_0000701601"/>
</dbReference>
<accession>A0A0N4W9M8</accession>
<reference evidence="2" key="1">
    <citation type="submission" date="2017-02" db="UniProtKB">
        <authorList>
            <consortium name="WormBaseParasite"/>
        </authorList>
    </citation>
    <scope>IDENTIFICATION</scope>
</reference>
<organism evidence="2">
    <name type="scientific">Haemonchus placei</name>
    <name type="common">Barber's pole worm</name>
    <dbReference type="NCBI Taxonomy" id="6290"/>
    <lineage>
        <taxon>Eukaryota</taxon>
        <taxon>Metazoa</taxon>
        <taxon>Ecdysozoa</taxon>
        <taxon>Nematoda</taxon>
        <taxon>Chromadorea</taxon>
        <taxon>Rhabditida</taxon>
        <taxon>Rhabditina</taxon>
        <taxon>Rhabditomorpha</taxon>
        <taxon>Strongyloidea</taxon>
        <taxon>Trichostrongylidae</taxon>
        <taxon>Haemonchus</taxon>
    </lineage>
</organism>
<feature type="compositionally biased region" description="Low complexity" evidence="1">
    <location>
        <begin position="72"/>
        <end position="92"/>
    </location>
</feature>
<name>A0A0N4W9M8_HAEPC</name>
<feature type="region of interest" description="Disordered" evidence="1">
    <location>
        <begin position="152"/>
        <end position="172"/>
    </location>
</feature>
<feature type="region of interest" description="Disordered" evidence="1">
    <location>
        <begin position="22"/>
        <end position="111"/>
    </location>
</feature>